<gene>
    <name evidence="4" type="ORF">WJX84_003642</name>
</gene>
<dbReference type="EMBL" id="JALJOV010001352">
    <property type="protein sequence ID" value="KAK9849251.1"/>
    <property type="molecule type" value="Genomic_DNA"/>
</dbReference>
<sequence>MGKAAAVAAARQQAPALESRDASLAGCSAFAFQGTNAHAILSHAAAAISKHAVPALSWSRRRHWCHIRLHSFMHTVLKPLASGIVQLAVDLSHASLADVRDHCVLGMPLVPAAAFLEIGHAAARILLDGQIIPTTTTSQGLQPLLTHASIPAAMPLSRGKTSNDDNMSPSGMLRSSLPGPVQAKPMISCQSPIGGAPALRFSAFLQDIDMFDAALFATSDKEAVLVDPQQRLLLEACATALMQAPAHSRAANLRKSAGVFVGITSTEYGQVVKLSGTKLTALSATGHLTSSVAAGRLSYTFSFQGPSLPVDTVCSSSLVSLHLAVAAVGCWRPARLPLGIKSLLLAWLG</sequence>
<dbReference type="InterPro" id="IPR014030">
    <property type="entry name" value="Ketoacyl_synth_N"/>
</dbReference>
<accession>A0AAW1SMH3</accession>
<dbReference type="Gene3D" id="3.10.129.10">
    <property type="entry name" value="Hotdog Thioesterase"/>
    <property type="match status" value="1"/>
</dbReference>
<dbReference type="GO" id="GO:0006633">
    <property type="term" value="P:fatty acid biosynthetic process"/>
    <property type="evidence" value="ECO:0007669"/>
    <property type="project" value="TreeGrafter"/>
</dbReference>
<comment type="caution">
    <text evidence="4">The sequence shown here is derived from an EMBL/GenBank/DDBJ whole genome shotgun (WGS) entry which is preliminary data.</text>
</comment>
<dbReference type="Gene3D" id="3.40.47.10">
    <property type="match status" value="2"/>
</dbReference>
<keyword evidence="1" id="KW-0596">Phosphopantetheine</keyword>
<dbReference type="PANTHER" id="PTHR43775">
    <property type="entry name" value="FATTY ACID SYNTHASE"/>
    <property type="match status" value="1"/>
</dbReference>
<evidence type="ECO:0000313" key="5">
    <source>
        <dbReference type="Proteomes" id="UP001485043"/>
    </source>
</evidence>
<evidence type="ECO:0000259" key="3">
    <source>
        <dbReference type="SMART" id="SM00825"/>
    </source>
</evidence>
<reference evidence="4 5" key="1">
    <citation type="journal article" date="2024" name="Nat. Commun.">
        <title>Phylogenomics reveals the evolutionary origins of lichenization in chlorophyte algae.</title>
        <authorList>
            <person name="Puginier C."/>
            <person name="Libourel C."/>
            <person name="Otte J."/>
            <person name="Skaloud P."/>
            <person name="Haon M."/>
            <person name="Grisel S."/>
            <person name="Petersen M."/>
            <person name="Berrin J.G."/>
            <person name="Delaux P.M."/>
            <person name="Dal Grande F."/>
            <person name="Keller J."/>
        </authorList>
    </citation>
    <scope>NUCLEOTIDE SEQUENCE [LARGE SCALE GENOMIC DNA]</scope>
    <source>
        <strain evidence="4 5">SAG 2523</strain>
    </source>
</reference>
<dbReference type="InterPro" id="IPR016039">
    <property type="entry name" value="Thiolase-like"/>
</dbReference>
<proteinExistence type="predicted"/>
<dbReference type="InterPro" id="IPR050091">
    <property type="entry name" value="PKS_NRPS_Biosynth_Enz"/>
</dbReference>
<dbReference type="GO" id="GO:0004312">
    <property type="term" value="F:fatty acid synthase activity"/>
    <property type="evidence" value="ECO:0007669"/>
    <property type="project" value="TreeGrafter"/>
</dbReference>
<dbReference type="Proteomes" id="UP001485043">
    <property type="component" value="Unassembled WGS sequence"/>
</dbReference>
<dbReference type="PANTHER" id="PTHR43775:SF37">
    <property type="entry name" value="SI:DKEY-61P9.11"/>
    <property type="match status" value="1"/>
</dbReference>
<dbReference type="Pfam" id="PF00109">
    <property type="entry name" value="ketoacyl-synt"/>
    <property type="match status" value="1"/>
</dbReference>
<keyword evidence="5" id="KW-1185">Reference proteome</keyword>
<feature type="domain" description="Ketosynthase family 3 (KS3)" evidence="3">
    <location>
        <begin position="185"/>
        <end position="348"/>
    </location>
</feature>
<dbReference type="SMART" id="SM00825">
    <property type="entry name" value="PKS_KS"/>
    <property type="match status" value="1"/>
</dbReference>
<dbReference type="SUPFAM" id="SSF53901">
    <property type="entry name" value="Thiolase-like"/>
    <property type="match status" value="1"/>
</dbReference>
<dbReference type="AlphaFoldDB" id="A0AAW1SMH3"/>
<evidence type="ECO:0000256" key="2">
    <source>
        <dbReference type="ARBA" id="ARBA00022553"/>
    </source>
</evidence>
<evidence type="ECO:0000256" key="1">
    <source>
        <dbReference type="ARBA" id="ARBA00022450"/>
    </source>
</evidence>
<name>A0AAW1SMH3_9CHLO</name>
<organism evidence="4 5">
    <name type="scientific">Apatococcus fuscideae</name>
    <dbReference type="NCBI Taxonomy" id="2026836"/>
    <lineage>
        <taxon>Eukaryota</taxon>
        <taxon>Viridiplantae</taxon>
        <taxon>Chlorophyta</taxon>
        <taxon>core chlorophytes</taxon>
        <taxon>Trebouxiophyceae</taxon>
        <taxon>Chlorellales</taxon>
        <taxon>Chlorellaceae</taxon>
        <taxon>Apatococcus</taxon>
    </lineage>
</organism>
<dbReference type="InterPro" id="IPR020841">
    <property type="entry name" value="PKS_Beta-ketoAc_synthase_dom"/>
</dbReference>
<evidence type="ECO:0000313" key="4">
    <source>
        <dbReference type="EMBL" id="KAK9849251.1"/>
    </source>
</evidence>
<protein>
    <recommendedName>
        <fullName evidence="3">Ketosynthase family 3 (KS3) domain-containing protein</fullName>
    </recommendedName>
</protein>
<keyword evidence="2" id="KW-0597">Phosphoprotein</keyword>